<dbReference type="AlphaFoldDB" id="Q1IWS6"/>
<name>Q1IWS6_DEIGD</name>
<dbReference type="KEGG" id="dge:Dgeo_2014"/>
<dbReference type="HOGENOM" id="CLU_161214_1_0_0"/>
<dbReference type="EMBL" id="CP000359">
    <property type="protein sequence ID" value="ABF46308.1"/>
    <property type="molecule type" value="Genomic_DNA"/>
</dbReference>
<dbReference type="REBASE" id="12693">
    <property type="entry name" value="DgeDORF2014P"/>
</dbReference>
<dbReference type="Pfam" id="PF04313">
    <property type="entry name" value="HSDR_N"/>
    <property type="match status" value="1"/>
</dbReference>
<dbReference type="GO" id="GO:0009035">
    <property type="term" value="F:type I site-specific deoxyribonuclease activity"/>
    <property type="evidence" value="ECO:0007669"/>
    <property type="project" value="UniProtKB-EC"/>
</dbReference>
<reference evidence="2" key="1">
    <citation type="submission" date="2006-04" db="EMBL/GenBank/DDBJ databases">
        <title>Complete sequence of chromosome of Deinococcus geothermalis DSM 11300.</title>
        <authorList>
            <consortium name="US DOE Joint Genome Institute"/>
            <person name="Copeland A."/>
            <person name="Lucas S."/>
            <person name="Lapidus A."/>
            <person name="Barry K."/>
            <person name="Detter J.C."/>
            <person name="Glavina del Rio T."/>
            <person name="Hammon N."/>
            <person name="Israni S."/>
            <person name="Dalin E."/>
            <person name="Tice H."/>
            <person name="Pitluck S."/>
            <person name="Brettin T."/>
            <person name="Bruce D."/>
            <person name="Han C."/>
            <person name="Tapia R."/>
            <person name="Saunders E."/>
            <person name="Gilna P."/>
            <person name="Schmutz J."/>
            <person name="Larimer F."/>
            <person name="Land M."/>
            <person name="Hauser L."/>
            <person name="Kyrpides N."/>
            <person name="Kim E."/>
            <person name="Daly M.J."/>
            <person name="Fredrickson J.K."/>
            <person name="Makarova K.S."/>
            <person name="Gaidamakova E.K."/>
            <person name="Zhai M."/>
            <person name="Richardson P."/>
        </authorList>
    </citation>
    <scope>NUCLEOTIDE SEQUENCE</scope>
    <source>
        <strain evidence="2">DSM 11300</strain>
    </source>
</reference>
<evidence type="ECO:0000313" key="2">
    <source>
        <dbReference type="EMBL" id="ABF46308.1"/>
    </source>
</evidence>
<dbReference type="InterPro" id="IPR007409">
    <property type="entry name" value="Restrct_endonuc_type1_HsdR_N"/>
</dbReference>
<dbReference type="GO" id="GO:0005524">
    <property type="term" value="F:ATP binding"/>
    <property type="evidence" value="ECO:0007669"/>
    <property type="project" value="UniProtKB-KW"/>
</dbReference>
<dbReference type="RefSeq" id="WP_011531134.1">
    <property type="nucleotide sequence ID" value="NC_008025.1"/>
</dbReference>
<evidence type="ECO:0000313" key="3">
    <source>
        <dbReference type="Proteomes" id="UP000002431"/>
    </source>
</evidence>
<dbReference type="eggNOG" id="COG0610">
    <property type="taxonomic scope" value="Bacteria"/>
</dbReference>
<keyword evidence="2" id="KW-0378">Hydrolase</keyword>
<proteinExistence type="predicted"/>
<keyword evidence="3" id="KW-1185">Reference proteome</keyword>
<protein>
    <submittedName>
        <fullName evidence="2">Type I restriction-modification system endonuclease</fullName>
    </submittedName>
</protein>
<evidence type="ECO:0000259" key="1">
    <source>
        <dbReference type="Pfam" id="PF04313"/>
    </source>
</evidence>
<dbReference type="Proteomes" id="UP000002431">
    <property type="component" value="Chromosome"/>
</dbReference>
<accession>Q1IWS6</accession>
<dbReference type="STRING" id="319795.Dgeo_2014"/>
<keyword evidence="2" id="KW-0255">Endonuclease</keyword>
<organism evidence="2 3">
    <name type="scientific">Deinococcus geothermalis (strain DSM 11300 / CIP 105573 / AG-3a)</name>
    <dbReference type="NCBI Taxonomy" id="319795"/>
    <lineage>
        <taxon>Bacteria</taxon>
        <taxon>Thermotogati</taxon>
        <taxon>Deinococcota</taxon>
        <taxon>Deinococci</taxon>
        <taxon>Deinococcales</taxon>
        <taxon>Deinococcaceae</taxon>
        <taxon>Deinococcus</taxon>
    </lineage>
</organism>
<dbReference type="GO" id="GO:0003677">
    <property type="term" value="F:DNA binding"/>
    <property type="evidence" value="ECO:0007669"/>
    <property type="project" value="UniProtKB-KW"/>
</dbReference>
<keyword evidence="2" id="KW-0540">Nuclease</keyword>
<gene>
    <name evidence="2" type="ordered locus">Dgeo_2014</name>
</gene>
<dbReference type="GO" id="GO:0009307">
    <property type="term" value="P:DNA restriction-modification system"/>
    <property type="evidence" value="ECO:0007669"/>
    <property type="project" value="UniProtKB-KW"/>
</dbReference>
<sequence>MAFLSEAQLETALLEQLAGLRYGYVSDDVFGTNGHRPERESHDEVVLRGRFEDAVARLNPGLPAEARQDAIRKVAQSELPALLEMRHPHSLVSSDLRIADAFLKERGL</sequence>
<feature type="domain" description="Restriction endonuclease type I HsdR N-terminal" evidence="1">
    <location>
        <begin position="4"/>
        <end position="99"/>
    </location>
</feature>